<evidence type="ECO:0000313" key="2">
    <source>
        <dbReference type="Proteomes" id="UP001163714"/>
    </source>
</evidence>
<gene>
    <name evidence="1" type="ORF">OHT75_01820</name>
</gene>
<reference evidence="1" key="1">
    <citation type="submission" date="2022-10" db="EMBL/GenBank/DDBJ databases">
        <title>Shewanella flava sp. nov, isolated from the estuary of the Fenhe River into the Yellow River.</title>
        <authorList>
            <person name="Li Y."/>
        </authorList>
    </citation>
    <scope>NUCLEOTIDE SEQUENCE</scope>
    <source>
        <strain evidence="1">FYR11-62</strain>
    </source>
</reference>
<name>A0ABT3I572_9GAMM</name>
<dbReference type="Proteomes" id="UP001163714">
    <property type="component" value="Unassembled WGS sequence"/>
</dbReference>
<evidence type="ECO:0000313" key="1">
    <source>
        <dbReference type="EMBL" id="MCW3171211.1"/>
    </source>
</evidence>
<dbReference type="InterPro" id="IPR054184">
    <property type="entry name" value="DUF6890"/>
</dbReference>
<organism evidence="1 2">
    <name type="scientific">Shewanella subflava</name>
    <dbReference type="NCBI Taxonomy" id="2986476"/>
    <lineage>
        <taxon>Bacteria</taxon>
        <taxon>Pseudomonadati</taxon>
        <taxon>Pseudomonadota</taxon>
        <taxon>Gammaproteobacteria</taxon>
        <taxon>Alteromonadales</taxon>
        <taxon>Shewanellaceae</taxon>
        <taxon>Shewanella</taxon>
    </lineage>
</organism>
<keyword evidence="2" id="KW-1185">Reference proteome</keyword>
<sequence length="45" mass="5145">MRRYLLPHEDDSEISIARAAWLLTRQREDLEAIVTNAVCKAFGGK</sequence>
<dbReference type="EMBL" id="JAPDMX010000002">
    <property type="protein sequence ID" value="MCW3171211.1"/>
    <property type="molecule type" value="Genomic_DNA"/>
</dbReference>
<proteinExistence type="predicted"/>
<dbReference type="RefSeq" id="WP_264724678.1">
    <property type="nucleotide sequence ID" value="NZ_JAPDMX010000002.1"/>
</dbReference>
<dbReference type="Pfam" id="PF21830">
    <property type="entry name" value="DUF6890"/>
    <property type="match status" value="1"/>
</dbReference>
<comment type="caution">
    <text evidence="1">The sequence shown here is derived from an EMBL/GenBank/DDBJ whole genome shotgun (WGS) entry which is preliminary data.</text>
</comment>
<protein>
    <submittedName>
        <fullName evidence="1">Uncharacterized protein</fullName>
    </submittedName>
</protein>
<accession>A0ABT3I572</accession>